<feature type="transmembrane region" description="Helical" evidence="1">
    <location>
        <begin position="88"/>
        <end position="110"/>
    </location>
</feature>
<dbReference type="AlphaFoldDB" id="A0A6A7WDY9"/>
<keyword evidence="1" id="KW-0472">Membrane</keyword>
<keyword evidence="1" id="KW-1133">Transmembrane helix</keyword>
<dbReference type="EMBL" id="VZAD01000091">
    <property type="protein sequence ID" value="MQP12635.1"/>
    <property type="molecule type" value="Genomic_DNA"/>
</dbReference>
<sequence length="143" mass="16454">MMTMYIKIWVFVLSTLAAMLVGGLIGYLCHLGIGNLWKCLKSLGVSIRNRLVDYWYVLVFLVTTIYVLSNFKVCIDLSFTEDFNGNNLIFLFWLVLIIFPMFESFEGFGISIKKRKQKKTEDLLTMEYHNSLVGAQEKGGNDE</sequence>
<evidence type="ECO:0000256" key="1">
    <source>
        <dbReference type="SAM" id="Phobius"/>
    </source>
</evidence>
<evidence type="ECO:0000313" key="2">
    <source>
        <dbReference type="EMBL" id="MQP12635.1"/>
    </source>
</evidence>
<feature type="transmembrane region" description="Helical" evidence="1">
    <location>
        <begin position="51"/>
        <end position="68"/>
    </location>
</feature>
<proteinExistence type="predicted"/>
<name>A0A6A7WDY9_9BACT</name>
<organism evidence="2 3">
    <name type="scientific">Segatella copri</name>
    <dbReference type="NCBI Taxonomy" id="165179"/>
    <lineage>
        <taxon>Bacteria</taxon>
        <taxon>Pseudomonadati</taxon>
        <taxon>Bacteroidota</taxon>
        <taxon>Bacteroidia</taxon>
        <taxon>Bacteroidales</taxon>
        <taxon>Prevotellaceae</taxon>
        <taxon>Segatella</taxon>
    </lineage>
</organism>
<evidence type="ECO:0000313" key="3">
    <source>
        <dbReference type="Proteomes" id="UP000384372"/>
    </source>
</evidence>
<dbReference type="RefSeq" id="WP_158464218.1">
    <property type="nucleotide sequence ID" value="NZ_VZAD01000091.1"/>
</dbReference>
<accession>A0A6A7WDY9</accession>
<dbReference type="Proteomes" id="UP000384372">
    <property type="component" value="Unassembled WGS sequence"/>
</dbReference>
<reference evidence="2 3" key="1">
    <citation type="submission" date="2019-09" db="EMBL/GenBank/DDBJ databases">
        <title>Distinct polysaccharide growth profiles of human intestinal Prevotella copri isolates.</title>
        <authorList>
            <person name="Fehlner-Peach H."/>
            <person name="Magnabosco C."/>
            <person name="Raghavan V."/>
            <person name="Scher J.U."/>
            <person name="Tett A."/>
            <person name="Cox L.M."/>
            <person name="Gottsegen C."/>
            <person name="Watters A."/>
            <person name="Wiltshire- Gordon J.D."/>
            <person name="Segata N."/>
            <person name="Bonneau R."/>
            <person name="Littman D.R."/>
        </authorList>
    </citation>
    <scope>NUCLEOTIDE SEQUENCE [LARGE SCALE GENOMIC DNA]</scope>
    <source>
        <strain evidence="3">iAQ1173</strain>
    </source>
</reference>
<gene>
    <name evidence="2" type="ORF">F7D20_11880</name>
</gene>
<protein>
    <submittedName>
        <fullName evidence="2">Uncharacterized protein</fullName>
    </submittedName>
</protein>
<feature type="transmembrane region" description="Helical" evidence="1">
    <location>
        <begin position="6"/>
        <end position="30"/>
    </location>
</feature>
<keyword evidence="3" id="KW-1185">Reference proteome</keyword>
<comment type="caution">
    <text evidence="2">The sequence shown here is derived from an EMBL/GenBank/DDBJ whole genome shotgun (WGS) entry which is preliminary data.</text>
</comment>
<keyword evidence="1" id="KW-0812">Transmembrane</keyword>